<dbReference type="AlphaFoldDB" id="A0AAW2XC03"/>
<dbReference type="InterPro" id="IPR036005">
    <property type="entry name" value="Creatinase/aminopeptidase-like"/>
</dbReference>
<sequence length="194" mass="21698">MVAGSSIQPRLISTFLGDCRFLPSNPTTSLHCLFHFNPGRGHVAMQMSRTFSGLTNLLFNRRNTEESIDGKRKRLKPGKVSPSRPVPSHIPRPPYVKSRKMPGIASGPEIHDEKGIECMRASGKLAAQVLQYAGTLVKVPSCKIGVGRVWLLELIHELLTDAWIHLIWQASFTIEFCFGSQASQQMKLMKQFIK</sequence>
<protein>
    <submittedName>
        <fullName evidence="2">Methionine aminopeptidase 1D, chloroplastic/mitochondrial</fullName>
    </submittedName>
</protein>
<reference evidence="2" key="1">
    <citation type="submission" date="2020-06" db="EMBL/GenBank/DDBJ databases">
        <authorList>
            <person name="Li T."/>
            <person name="Hu X."/>
            <person name="Zhang T."/>
            <person name="Song X."/>
            <person name="Zhang H."/>
            <person name="Dai N."/>
            <person name="Sheng W."/>
            <person name="Hou X."/>
            <person name="Wei L."/>
        </authorList>
    </citation>
    <scope>NUCLEOTIDE SEQUENCE</scope>
    <source>
        <strain evidence="2">KEN1</strain>
        <tissue evidence="2">Leaf</tissue>
    </source>
</reference>
<keyword evidence="2" id="KW-0031">Aminopeptidase</keyword>
<proteinExistence type="predicted"/>
<dbReference type="EMBL" id="JACGWN010000005">
    <property type="protein sequence ID" value="KAL0450332.1"/>
    <property type="molecule type" value="Genomic_DNA"/>
</dbReference>
<dbReference type="Gene3D" id="3.90.230.10">
    <property type="entry name" value="Creatinase/methionine aminopeptidase superfamily"/>
    <property type="match status" value="1"/>
</dbReference>
<organism evidence="2">
    <name type="scientific">Sesamum latifolium</name>
    <dbReference type="NCBI Taxonomy" id="2727402"/>
    <lineage>
        <taxon>Eukaryota</taxon>
        <taxon>Viridiplantae</taxon>
        <taxon>Streptophyta</taxon>
        <taxon>Embryophyta</taxon>
        <taxon>Tracheophyta</taxon>
        <taxon>Spermatophyta</taxon>
        <taxon>Magnoliopsida</taxon>
        <taxon>eudicotyledons</taxon>
        <taxon>Gunneridae</taxon>
        <taxon>Pentapetalae</taxon>
        <taxon>asterids</taxon>
        <taxon>lamiids</taxon>
        <taxon>Lamiales</taxon>
        <taxon>Pedaliaceae</taxon>
        <taxon>Sesamum</taxon>
    </lineage>
</organism>
<keyword evidence="2" id="KW-0378">Hydrolase</keyword>
<dbReference type="PANTHER" id="PTHR43330:SF8">
    <property type="entry name" value="METHIONINE AMINOPEPTIDASE 1D, MITOCHONDRIAL"/>
    <property type="match status" value="1"/>
</dbReference>
<evidence type="ECO:0000256" key="1">
    <source>
        <dbReference type="SAM" id="MobiDB-lite"/>
    </source>
</evidence>
<comment type="caution">
    <text evidence="2">The sequence shown here is derived from an EMBL/GenBank/DDBJ whole genome shotgun (WGS) entry which is preliminary data.</text>
</comment>
<name>A0AAW2XC03_9LAMI</name>
<accession>A0AAW2XC03</accession>
<dbReference type="PANTHER" id="PTHR43330">
    <property type="entry name" value="METHIONINE AMINOPEPTIDASE"/>
    <property type="match status" value="1"/>
</dbReference>
<feature type="region of interest" description="Disordered" evidence="1">
    <location>
        <begin position="65"/>
        <end position="98"/>
    </location>
</feature>
<dbReference type="GO" id="GO:0009507">
    <property type="term" value="C:chloroplast"/>
    <property type="evidence" value="ECO:0007669"/>
    <property type="project" value="TreeGrafter"/>
</dbReference>
<keyword evidence="2" id="KW-0645">Protease</keyword>
<dbReference type="GO" id="GO:0070006">
    <property type="term" value="F:metalloaminopeptidase activity"/>
    <property type="evidence" value="ECO:0007669"/>
    <property type="project" value="TreeGrafter"/>
</dbReference>
<gene>
    <name evidence="2" type="ORF">Slati_1589600</name>
</gene>
<evidence type="ECO:0000313" key="2">
    <source>
        <dbReference type="EMBL" id="KAL0450332.1"/>
    </source>
</evidence>
<feature type="compositionally biased region" description="Pro residues" evidence="1">
    <location>
        <begin position="84"/>
        <end position="94"/>
    </location>
</feature>
<reference evidence="2" key="2">
    <citation type="journal article" date="2024" name="Plant">
        <title>Genomic evolution and insights into agronomic trait innovations of Sesamum species.</title>
        <authorList>
            <person name="Miao H."/>
            <person name="Wang L."/>
            <person name="Qu L."/>
            <person name="Liu H."/>
            <person name="Sun Y."/>
            <person name="Le M."/>
            <person name="Wang Q."/>
            <person name="Wei S."/>
            <person name="Zheng Y."/>
            <person name="Lin W."/>
            <person name="Duan Y."/>
            <person name="Cao H."/>
            <person name="Xiong S."/>
            <person name="Wang X."/>
            <person name="Wei L."/>
            <person name="Li C."/>
            <person name="Ma Q."/>
            <person name="Ju M."/>
            <person name="Zhao R."/>
            <person name="Li G."/>
            <person name="Mu C."/>
            <person name="Tian Q."/>
            <person name="Mei H."/>
            <person name="Zhang T."/>
            <person name="Gao T."/>
            <person name="Zhang H."/>
        </authorList>
    </citation>
    <scope>NUCLEOTIDE SEQUENCE</scope>
    <source>
        <strain evidence="2">KEN1</strain>
    </source>
</reference>